<protein>
    <recommendedName>
        <fullName evidence="3">Fungal lipase-type domain-containing protein</fullName>
    </recommendedName>
</protein>
<sequence length="646" mass="71526">MTKAPLQLQSNSSHSETTGIEAVEATTTNLRNNRLFLYSHFAPIHPRPKCRKQSSSPAWVEFSRIIRSLKKDDLYKKSSFILNRFHWSKADGDKLENKLENNPASCDSAASNSSSSHDELSGYNNKWSPEIAWRKALEPALQLYKWAVPTVPSNLHIACGDSCSSEVNSPPSLNSCSLSSPVPPEPLLTTCASQILGSPLIHFFSCNSRAWSSHPISLGNFLSVHSSYRFRLFKSLPPLVDAGDVSSDACVLILQVYRIEPPSAQLELGSLVTIPVIASESIHAFDSISLTSLPHASLAHMTDSSGTENKPPPTDRTLAEIFTSLQRSKLGLQEWSLSDITVGLYLIYLQQASTNVVEDVKGEIITSESIVQDLVYNIELAKGAYKDDAAALARNTEAARWFLYLEINTIRNCLEKHKGFRLRLVGHSLGGATASLLAIMLRKKSFKELGFSPDIVTAVTYGTSPCVSKVLAESCADYVTTVVMQDDIIPRLSVASLKRLRNEIVETDWVSVLSREDWRGVIDVVTNAKQVVASVQDVARKLAEYAKFRGETKYPELPIKEEIPTVTSSSQTPSPRNKSSDQQNLGKPASTVAEELYVPGTVYYLKRNVETESHDRCIEYFTLLRRQPGEHSKDTAFQQPNFSPQM</sequence>
<name>A0A8X8YAV3_SALSN</name>
<proteinExistence type="predicted"/>
<dbReference type="InterPro" id="IPR002921">
    <property type="entry name" value="Fungal_lipase-type"/>
</dbReference>
<feature type="region of interest" description="Disordered" evidence="2">
    <location>
        <begin position="559"/>
        <end position="591"/>
    </location>
</feature>
<dbReference type="AlphaFoldDB" id="A0A8X8YAV3"/>
<dbReference type="Pfam" id="PF01764">
    <property type="entry name" value="Lipase_3"/>
    <property type="match status" value="1"/>
</dbReference>
<keyword evidence="1" id="KW-0378">Hydrolase</keyword>
<reference evidence="4" key="1">
    <citation type="submission" date="2018-01" db="EMBL/GenBank/DDBJ databases">
        <authorList>
            <person name="Mao J.F."/>
        </authorList>
    </citation>
    <scope>NUCLEOTIDE SEQUENCE</scope>
    <source>
        <strain evidence="4">Huo1</strain>
        <tissue evidence="4">Leaf</tissue>
    </source>
</reference>
<dbReference type="Gene3D" id="3.40.50.1820">
    <property type="entry name" value="alpha/beta hydrolase"/>
    <property type="match status" value="1"/>
</dbReference>
<keyword evidence="5" id="KW-1185">Reference proteome</keyword>
<evidence type="ECO:0000259" key="3">
    <source>
        <dbReference type="Pfam" id="PF01764"/>
    </source>
</evidence>
<dbReference type="InterPro" id="IPR029058">
    <property type="entry name" value="AB_hydrolase_fold"/>
</dbReference>
<evidence type="ECO:0000256" key="1">
    <source>
        <dbReference type="ARBA" id="ARBA00022801"/>
    </source>
</evidence>
<comment type="caution">
    <text evidence="4">The sequence shown here is derived from an EMBL/GenBank/DDBJ whole genome shotgun (WGS) entry which is preliminary data.</text>
</comment>
<dbReference type="EMBL" id="PNBA02000003">
    <property type="protein sequence ID" value="KAG6429113.1"/>
    <property type="molecule type" value="Genomic_DNA"/>
</dbReference>
<dbReference type="GO" id="GO:0016787">
    <property type="term" value="F:hydrolase activity"/>
    <property type="evidence" value="ECO:0007669"/>
    <property type="project" value="UniProtKB-KW"/>
</dbReference>
<organism evidence="4">
    <name type="scientific">Salvia splendens</name>
    <name type="common">Scarlet sage</name>
    <dbReference type="NCBI Taxonomy" id="180675"/>
    <lineage>
        <taxon>Eukaryota</taxon>
        <taxon>Viridiplantae</taxon>
        <taxon>Streptophyta</taxon>
        <taxon>Embryophyta</taxon>
        <taxon>Tracheophyta</taxon>
        <taxon>Spermatophyta</taxon>
        <taxon>Magnoliopsida</taxon>
        <taxon>eudicotyledons</taxon>
        <taxon>Gunneridae</taxon>
        <taxon>Pentapetalae</taxon>
        <taxon>asterids</taxon>
        <taxon>lamiids</taxon>
        <taxon>Lamiales</taxon>
        <taxon>Lamiaceae</taxon>
        <taxon>Nepetoideae</taxon>
        <taxon>Mentheae</taxon>
        <taxon>Salviinae</taxon>
        <taxon>Salvia</taxon>
        <taxon>Salvia subgen. Calosphace</taxon>
        <taxon>core Calosphace</taxon>
    </lineage>
</organism>
<reference evidence="4" key="2">
    <citation type="submission" date="2020-08" db="EMBL/GenBank/DDBJ databases">
        <title>Plant Genome Project.</title>
        <authorList>
            <person name="Zhang R.-G."/>
        </authorList>
    </citation>
    <scope>NUCLEOTIDE SEQUENCE</scope>
    <source>
        <strain evidence="4">Huo1</strain>
        <tissue evidence="4">Leaf</tissue>
    </source>
</reference>
<accession>A0A8X8YAV3</accession>
<evidence type="ECO:0000313" key="5">
    <source>
        <dbReference type="Proteomes" id="UP000298416"/>
    </source>
</evidence>
<feature type="compositionally biased region" description="Polar residues" evidence="2">
    <location>
        <begin position="576"/>
        <end position="585"/>
    </location>
</feature>
<gene>
    <name evidence="4" type="ORF">SASPL_107152</name>
</gene>
<dbReference type="GO" id="GO:0006629">
    <property type="term" value="P:lipid metabolic process"/>
    <property type="evidence" value="ECO:0007669"/>
    <property type="project" value="InterPro"/>
</dbReference>
<dbReference type="CDD" id="cd00519">
    <property type="entry name" value="Lipase_3"/>
    <property type="match status" value="1"/>
</dbReference>
<dbReference type="Proteomes" id="UP000298416">
    <property type="component" value="Unassembled WGS sequence"/>
</dbReference>
<dbReference type="SUPFAM" id="SSF53474">
    <property type="entry name" value="alpha/beta-Hydrolases"/>
    <property type="match status" value="1"/>
</dbReference>
<feature type="compositionally biased region" description="Low complexity" evidence="2">
    <location>
        <begin position="101"/>
        <end position="115"/>
    </location>
</feature>
<feature type="domain" description="Fungal lipase-type" evidence="3">
    <location>
        <begin position="369"/>
        <end position="494"/>
    </location>
</feature>
<evidence type="ECO:0000313" key="4">
    <source>
        <dbReference type="EMBL" id="KAG6429113.1"/>
    </source>
</evidence>
<feature type="region of interest" description="Disordered" evidence="2">
    <location>
        <begin position="98"/>
        <end position="118"/>
    </location>
</feature>
<dbReference type="PANTHER" id="PTHR47418">
    <property type="entry name" value="ALPHA/BETA-HYDROLASES SUPERFAMILY PROTEIN"/>
    <property type="match status" value="1"/>
</dbReference>
<feature type="compositionally biased region" description="Low complexity" evidence="2">
    <location>
        <begin position="564"/>
        <end position="575"/>
    </location>
</feature>
<evidence type="ECO:0000256" key="2">
    <source>
        <dbReference type="SAM" id="MobiDB-lite"/>
    </source>
</evidence>